<dbReference type="SUPFAM" id="SSF52540">
    <property type="entry name" value="P-loop containing nucleoside triphosphate hydrolases"/>
    <property type="match status" value="1"/>
</dbReference>
<dbReference type="OMA" id="MLDMHRR"/>
<dbReference type="Pfam" id="PF01712">
    <property type="entry name" value="dNK"/>
    <property type="match status" value="1"/>
</dbReference>
<dbReference type="KEGG" id="vde:111249878"/>
<dbReference type="GO" id="GO:0005739">
    <property type="term" value="C:mitochondrion"/>
    <property type="evidence" value="ECO:0007669"/>
    <property type="project" value="TreeGrafter"/>
</dbReference>
<feature type="domain" description="Deoxynucleoside kinase" evidence="1">
    <location>
        <begin position="44"/>
        <end position="241"/>
    </location>
</feature>
<dbReference type="InParanoid" id="A0A7M7K120"/>
<dbReference type="EnsemblMetazoa" id="XM_022804331">
    <property type="protein sequence ID" value="XP_022660066"/>
    <property type="gene ID" value="LOC111249878"/>
</dbReference>
<dbReference type="InterPro" id="IPR050566">
    <property type="entry name" value="Deoxyribonucleoside_kinase"/>
</dbReference>
<dbReference type="Gene3D" id="3.40.50.300">
    <property type="entry name" value="P-loop containing nucleotide triphosphate hydrolases"/>
    <property type="match status" value="1"/>
</dbReference>
<keyword evidence="3" id="KW-1185">Reference proteome</keyword>
<protein>
    <recommendedName>
        <fullName evidence="1">Deoxynucleoside kinase domain-containing protein</fullName>
    </recommendedName>
</protein>
<evidence type="ECO:0000313" key="2">
    <source>
        <dbReference type="EnsemblMetazoa" id="XP_022660066"/>
    </source>
</evidence>
<dbReference type="Proteomes" id="UP000594260">
    <property type="component" value="Unplaced"/>
</dbReference>
<evidence type="ECO:0000313" key="3">
    <source>
        <dbReference type="Proteomes" id="UP000594260"/>
    </source>
</evidence>
<name>A0A7M7K120_VARDE</name>
<dbReference type="CDD" id="cd01673">
    <property type="entry name" value="dNK"/>
    <property type="match status" value="1"/>
</dbReference>
<proteinExistence type="predicted"/>
<dbReference type="PANTHER" id="PTHR10513:SF24">
    <property type="entry name" value="THYMIDINE KINASE 2, MITOCHONDRIAL"/>
    <property type="match status" value="1"/>
</dbReference>
<sequence>MLLALLRSASALNRHLVTRLRKATLRFKMENVNPKSINKRNFTIIVEGNIGSGKSTFLNSFGNLSDITIMPEPVHRWTNLGGKHNLLELIYKDPLRWNMAFQSYVQLTRLQMHTKKVPTTFKLMERSLYSARYCFVQNYINTNMMTDCERIICNEWLEFICATQDVSVDLVVYLRTNPEVALERIRTRNRNEEAAVPLEYLQALHVLHDDWLRGTSQFKLPAPVVELDANRSVEEVRADFKSYVLRNMTQMCYLANDEV</sequence>
<dbReference type="InterPro" id="IPR031314">
    <property type="entry name" value="DNK_dom"/>
</dbReference>
<dbReference type="GO" id="GO:0019136">
    <property type="term" value="F:deoxynucleoside kinase activity"/>
    <property type="evidence" value="ECO:0007669"/>
    <property type="project" value="TreeGrafter"/>
</dbReference>
<reference evidence="2" key="1">
    <citation type="submission" date="2021-01" db="UniProtKB">
        <authorList>
            <consortium name="EnsemblMetazoa"/>
        </authorList>
    </citation>
    <scope>IDENTIFICATION</scope>
</reference>
<dbReference type="GeneID" id="111249878"/>
<accession>A0A7M7K120</accession>
<dbReference type="AlphaFoldDB" id="A0A7M7K120"/>
<dbReference type="PANTHER" id="PTHR10513">
    <property type="entry name" value="DEOXYNUCLEOSIDE KINASE"/>
    <property type="match status" value="1"/>
</dbReference>
<dbReference type="InterPro" id="IPR027417">
    <property type="entry name" value="P-loop_NTPase"/>
</dbReference>
<evidence type="ECO:0000259" key="1">
    <source>
        <dbReference type="Pfam" id="PF01712"/>
    </source>
</evidence>
<dbReference type="FunFam" id="3.40.50.300:FF:001571">
    <property type="entry name" value="Deoxynucleoside kinase"/>
    <property type="match status" value="1"/>
</dbReference>
<dbReference type="FunCoup" id="A0A7M7K120">
    <property type="interactions" value="836"/>
</dbReference>
<dbReference type="RefSeq" id="XP_022660066.1">
    <property type="nucleotide sequence ID" value="XM_022804331.1"/>
</dbReference>
<organism evidence="2 3">
    <name type="scientific">Varroa destructor</name>
    <name type="common">Honeybee mite</name>
    <dbReference type="NCBI Taxonomy" id="109461"/>
    <lineage>
        <taxon>Eukaryota</taxon>
        <taxon>Metazoa</taxon>
        <taxon>Ecdysozoa</taxon>
        <taxon>Arthropoda</taxon>
        <taxon>Chelicerata</taxon>
        <taxon>Arachnida</taxon>
        <taxon>Acari</taxon>
        <taxon>Parasitiformes</taxon>
        <taxon>Mesostigmata</taxon>
        <taxon>Gamasina</taxon>
        <taxon>Dermanyssoidea</taxon>
        <taxon>Varroidae</taxon>
        <taxon>Varroa</taxon>
    </lineage>
</organism>